<evidence type="ECO:0000256" key="1">
    <source>
        <dbReference type="SAM" id="SignalP"/>
    </source>
</evidence>
<gene>
    <name evidence="2" type="ORF">C900_02817</name>
</gene>
<dbReference type="InterPro" id="IPR038081">
    <property type="entry name" value="CalX-like_sf"/>
</dbReference>
<evidence type="ECO:0000313" key="3">
    <source>
        <dbReference type="Proteomes" id="UP000011135"/>
    </source>
</evidence>
<dbReference type="PROSITE" id="PS51257">
    <property type="entry name" value="PROKAR_LIPOPROTEIN"/>
    <property type="match status" value="1"/>
</dbReference>
<keyword evidence="1" id="KW-0732">Signal</keyword>
<dbReference type="Gene3D" id="2.60.40.2030">
    <property type="match status" value="1"/>
</dbReference>
<accession>L8JUW0</accession>
<dbReference type="AlphaFoldDB" id="L8JUW0"/>
<feature type="chain" id="PRO_5003993509" description="Calx-beta domain-containing protein" evidence="1">
    <location>
        <begin position="23"/>
        <end position="350"/>
    </location>
</feature>
<sequence length="350" mass="37698">MKSLRKNLLFKTLTLCGVVALAMTACEEEDGNVIDYRPGQHLAISGPSAVYVGDTDIRYYILNNRKDLDHSWSINNGATITEDSENDAFVYIDFIEPTGHTLEVSTSSASGSKSIAVASRDVSFSADTVFVEETIVNDTLTIPLAIGGGFNGVFDVSYSLSGSLDESQYDIVAGYESPYTVDKSANSHIKLVIYPDAALTDTLDVVLTINSITPVMDNEYVAGEELQKIVYRVVDDLKVASMDTTTVTINDPADLYSFPVTLSNPAGDDDILVTYTISGAVGVSDATPTDVPNTLVFKKGMTERAISISVADSAFDNDQTVTITLNTVVTTDGEASIHEDLNFKTIEIEE</sequence>
<feature type="signal peptide" evidence="1">
    <location>
        <begin position="1"/>
        <end position="22"/>
    </location>
</feature>
<dbReference type="STRING" id="1237149.C900_02817"/>
<dbReference type="EMBL" id="AMZN01000041">
    <property type="protein sequence ID" value="ELR71359.1"/>
    <property type="molecule type" value="Genomic_DNA"/>
</dbReference>
<dbReference type="OrthoDB" id="977805at2"/>
<proteinExistence type="predicted"/>
<evidence type="ECO:0000313" key="2">
    <source>
        <dbReference type="EMBL" id="ELR71359.1"/>
    </source>
</evidence>
<dbReference type="RefSeq" id="WP_009580127.1">
    <property type="nucleotide sequence ID" value="NZ_AMZN01000041.1"/>
</dbReference>
<organism evidence="2 3">
    <name type="scientific">Fulvivirga imtechensis AK7</name>
    <dbReference type="NCBI Taxonomy" id="1237149"/>
    <lineage>
        <taxon>Bacteria</taxon>
        <taxon>Pseudomonadati</taxon>
        <taxon>Bacteroidota</taxon>
        <taxon>Cytophagia</taxon>
        <taxon>Cytophagales</taxon>
        <taxon>Fulvivirgaceae</taxon>
        <taxon>Fulvivirga</taxon>
    </lineage>
</organism>
<name>L8JUW0_9BACT</name>
<reference evidence="2 3" key="1">
    <citation type="submission" date="2012-12" db="EMBL/GenBank/DDBJ databases">
        <title>Genome assembly of Fulvivirga imtechensis AK7.</title>
        <authorList>
            <person name="Nupur N."/>
            <person name="Khatri I."/>
            <person name="Kumar R."/>
            <person name="Subramanian S."/>
            <person name="Pinnaka A."/>
        </authorList>
    </citation>
    <scope>NUCLEOTIDE SEQUENCE [LARGE SCALE GENOMIC DNA]</scope>
    <source>
        <strain evidence="2 3">AK7</strain>
    </source>
</reference>
<dbReference type="Proteomes" id="UP000011135">
    <property type="component" value="Unassembled WGS sequence"/>
</dbReference>
<evidence type="ECO:0008006" key="4">
    <source>
        <dbReference type="Google" id="ProtNLM"/>
    </source>
</evidence>
<comment type="caution">
    <text evidence="2">The sequence shown here is derived from an EMBL/GenBank/DDBJ whole genome shotgun (WGS) entry which is preliminary data.</text>
</comment>
<protein>
    <recommendedName>
        <fullName evidence="4">Calx-beta domain-containing protein</fullName>
    </recommendedName>
</protein>
<dbReference type="SUPFAM" id="SSF141072">
    <property type="entry name" value="CalX-like"/>
    <property type="match status" value="1"/>
</dbReference>
<keyword evidence="3" id="KW-1185">Reference proteome</keyword>